<dbReference type="PANTHER" id="PTHR31225">
    <property type="entry name" value="OS04G0344100 PROTEIN-RELATED"/>
    <property type="match status" value="1"/>
</dbReference>
<dbReference type="SUPFAM" id="SSF48576">
    <property type="entry name" value="Terpenoid synthases"/>
    <property type="match status" value="1"/>
</dbReference>
<organism evidence="4 5">
    <name type="scientific">Castilleja foliolosa</name>
    <dbReference type="NCBI Taxonomy" id="1961234"/>
    <lineage>
        <taxon>Eukaryota</taxon>
        <taxon>Viridiplantae</taxon>
        <taxon>Streptophyta</taxon>
        <taxon>Embryophyta</taxon>
        <taxon>Tracheophyta</taxon>
        <taxon>Spermatophyta</taxon>
        <taxon>Magnoliopsida</taxon>
        <taxon>eudicotyledons</taxon>
        <taxon>Gunneridae</taxon>
        <taxon>Pentapetalae</taxon>
        <taxon>asterids</taxon>
        <taxon>lamiids</taxon>
        <taxon>Lamiales</taxon>
        <taxon>Orobanchaceae</taxon>
        <taxon>Pedicularideae</taxon>
        <taxon>Castillejinae</taxon>
        <taxon>Castilleja</taxon>
    </lineage>
</organism>
<dbReference type="EMBL" id="JAVIJP010000107">
    <property type="protein sequence ID" value="KAL3614430.1"/>
    <property type="molecule type" value="Genomic_DNA"/>
</dbReference>
<name>A0ABD3BAN0_9LAMI</name>
<comment type="caution">
    <text evidence="4">The sequence shown here is derived from an EMBL/GenBank/DDBJ whole genome shotgun (WGS) entry which is preliminary data.</text>
</comment>
<dbReference type="PANTHER" id="PTHR31225:SF9">
    <property type="entry name" value="TERPENE SYNTHASE 10"/>
    <property type="match status" value="1"/>
</dbReference>
<dbReference type="InterPro" id="IPR008949">
    <property type="entry name" value="Isoprenoid_synthase_dom_sf"/>
</dbReference>
<feature type="domain" description="Terpene synthase metal-binding" evidence="3">
    <location>
        <begin position="60"/>
        <end position="257"/>
    </location>
</feature>
<protein>
    <recommendedName>
        <fullName evidence="3">Terpene synthase metal-binding domain-containing protein</fullName>
    </recommendedName>
</protein>
<evidence type="ECO:0000259" key="3">
    <source>
        <dbReference type="Pfam" id="PF03936"/>
    </source>
</evidence>
<dbReference type="SFLD" id="SFLDS00005">
    <property type="entry name" value="Isoprenoid_Synthase_Type_I"/>
    <property type="match status" value="1"/>
</dbReference>
<accession>A0ABD3BAN0</accession>
<dbReference type="SFLD" id="SFLDG01019">
    <property type="entry name" value="Terpene_Cyclase_Like_1_C_Termi"/>
    <property type="match status" value="1"/>
</dbReference>
<dbReference type="InterPro" id="IPR005630">
    <property type="entry name" value="Terpene_synthase_metal-bd"/>
</dbReference>
<keyword evidence="5" id="KW-1185">Reference proteome</keyword>
<sequence>MLIELPFHWRAQRPYARWFISVYEKRPYNMNPMVLELAKLDFNIVQATHQQELKHVSRWKQTCLAEKLTFARDRVVESYLLTIGDLFQPEYGYSRIMGTKVNALVTIIDDMFDVYGTLEELHVFNDVIQNGILRQWTNSRTMQICFLALNNFVDEMAYHVLKEQGSFIIPHLRKSWANLCTTYLQEAKWYSMGYTPTMEEYISHAWVSISVLVMLCHAYFLVTNPIEKEAIDSLYKCDNIVRFSGTIAHLANDLGTSPP</sequence>
<dbReference type="GO" id="GO:0006721">
    <property type="term" value="P:terpenoid metabolic process"/>
    <property type="evidence" value="ECO:0007669"/>
    <property type="project" value="UniProtKB-ARBA"/>
</dbReference>
<evidence type="ECO:0000256" key="2">
    <source>
        <dbReference type="ARBA" id="ARBA00022842"/>
    </source>
</evidence>
<dbReference type="InterPro" id="IPR050148">
    <property type="entry name" value="Terpene_synthase-like"/>
</dbReference>
<evidence type="ECO:0000256" key="1">
    <source>
        <dbReference type="ARBA" id="ARBA00022723"/>
    </source>
</evidence>
<dbReference type="InterPro" id="IPR034741">
    <property type="entry name" value="Terpene_cyclase-like_1_C"/>
</dbReference>
<dbReference type="GO" id="GO:0046872">
    <property type="term" value="F:metal ion binding"/>
    <property type="evidence" value="ECO:0007669"/>
    <property type="project" value="UniProtKB-KW"/>
</dbReference>
<keyword evidence="2" id="KW-0460">Magnesium</keyword>
<proteinExistence type="predicted"/>
<gene>
    <name evidence="4" type="ORF">CASFOL_042504</name>
</gene>
<dbReference type="Proteomes" id="UP001632038">
    <property type="component" value="Unassembled WGS sequence"/>
</dbReference>
<evidence type="ECO:0000313" key="5">
    <source>
        <dbReference type="Proteomes" id="UP001632038"/>
    </source>
</evidence>
<keyword evidence="1" id="KW-0479">Metal-binding</keyword>
<dbReference type="Pfam" id="PF03936">
    <property type="entry name" value="Terpene_synth_C"/>
    <property type="match status" value="1"/>
</dbReference>
<reference evidence="5" key="1">
    <citation type="journal article" date="2024" name="IScience">
        <title>Strigolactones Initiate the Formation of Haustorium-like Structures in Castilleja.</title>
        <authorList>
            <person name="Buerger M."/>
            <person name="Peterson D."/>
            <person name="Chory J."/>
        </authorList>
    </citation>
    <scope>NUCLEOTIDE SEQUENCE [LARGE SCALE GENOMIC DNA]</scope>
</reference>
<dbReference type="AlphaFoldDB" id="A0ABD3BAN0"/>
<dbReference type="Gene3D" id="1.10.600.10">
    <property type="entry name" value="Farnesyl Diphosphate Synthase"/>
    <property type="match status" value="1"/>
</dbReference>
<evidence type="ECO:0000313" key="4">
    <source>
        <dbReference type="EMBL" id="KAL3614430.1"/>
    </source>
</evidence>